<dbReference type="KEGG" id="psl:Psta_4050"/>
<dbReference type="eggNOG" id="COG4293">
    <property type="taxonomic scope" value="Bacteria"/>
</dbReference>
<reference evidence="1 2" key="1">
    <citation type="journal article" date="2009" name="Stand. Genomic Sci.">
        <title>Complete genome sequence of Pirellula staleyi type strain (ATCC 27377).</title>
        <authorList>
            <person name="Clum A."/>
            <person name="Tindall B.J."/>
            <person name="Sikorski J."/>
            <person name="Ivanova N."/>
            <person name="Mavrommatis K."/>
            <person name="Lucas S."/>
            <person name="Glavina del Rio T."/>
            <person name="Nolan M."/>
            <person name="Chen F."/>
            <person name="Tice H."/>
            <person name="Pitluck S."/>
            <person name="Cheng J.F."/>
            <person name="Chertkov O."/>
            <person name="Brettin T."/>
            <person name="Han C."/>
            <person name="Detter J.C."/>
            <person name="Kuske C."/>
            <person name="Bruce D."/>
            <person name="Goodwin L."/>
            <person name="Ovchinikova G."/>
            <person name="Pati A."/>
            <person name="Mikhailova N."/>
            <person name="Chen A."/>
            <person name="Palaniappan K."/>
            <person name="Land M."/>
            <person name="Hauser L."/>
            <person name="Chang Y.J."/>
            <person name="Jeffries C.D."/>
            <person name="Chain P."/>
            <person name="Rohde M."/>
            <person name="Goker M."/>
            <person name="Bristow J."/>
            <person name="Eisen J.A."/>
            <person name="Markowitz V."/>
            <person name="Hugenholtz P."/>
            <person name="Kyrpides N.C."/>
            <person name="Klenk H.P."/>
            <person name="Lapidus A."/>
        </authorList>
    </citation>
    <scope>NUCLEOTIDE SEQUENCE [LARGE SCALE GENOMIC DNA]</scope>
    <source>
        <strain evidence="2">ATCC 27377 / DSM 6068 / ICPB 4128</strain>
    </source>
</reference>
<dbReference type="HOGENOM" id="CLU_085858_3_0_0"/>
<dbReference type="Proteomes" id="UP000001887">
    <property type="component" value="Chromosome"/>
</dbReference>
<proteinExistence type="predicted"/>
<name>D2R2X0_PIRSD</name>
<evidence type="ECO:0000313" key="2">
    <source>
        <dbReference type="Proteomes" id="UP000001887"/>
    </source>
</evidence>
<dbReference type="InterPro" id="IPR014923">
    <property type="entry name" value="DUF1802"/>
</dbReference>
<evidence type="ECO:0008006" key="3">
    <source>
        <dbReference type="Google" id="ProtNLM"/>
    </source>
</evidence>
<gene>
    <name evidence="1" type="ordered locus">Psta_4050</name>
</gene>
<dbReference type="OrthoDB" id="9808776at2"/>
<dbReference type="EMBL" id="CP001848">
    <property type="protein sequence ID" value="ADB18703.1"/>
    <property type="molecule type" value="Genomic_DNA"/>
</dbReference>
<dbReference type="STRING" id="530564.Psta_4050"/>
<dbReference type="AlphaFoldDB" id="D2R2X0"/>
<protein>
    <recommendedName>
        <fullName evidence="3">DUF1802 family protein</fullName>
    </recommendedName>
</protein>
<sequence>MTHSNSQSQHLASAFALKEWQVIAELLARGAISTMLRKGGIAEGPGGFRAKHEAAWIYPTQFHQAAVLQTGSSLRSEWQALLQGNPPAPLPELGEGKITLSIYAQPIVAVSITSLDELVAVESLQALDRKMLEDRFHYKKPGLTLLVTRIFTSAEMYTLLESQAMAGCHSWVDLPQALEVVDPRPALSDHAFSTLLAEIGERLGREVMSAPL</sequence>
<organism evidence="1 2">
    <name type="scientific">Pirellula staleyi (strain ATCC 27377 / DSM 6068 / ICPB 4128)</name>
    <name type="common">Pirella staleyi</name>
    <dbReference type="NCBI Taxonomy" id="530564"/>
    <lineage>
        <taxon>Bacteria</taxon>
        <taxon>Pseudomonadati</taxon>
        <taxon>Planctomycetota</taxon>
        <taxon>Planctomycetia</taxon>
        <taxon>Pirellulales</taxon>
        <taxon>Pirellulaceae</taxon>
        <taxon>Pirellula</taxon>
    </lineage>
</organism>
<evidence type="ECO:0000313" key="1">
    <source>
        <dbReference type="EMBL" id="ADB18703.1"/>
    </source>
</evidence>
<dbReference type="Pfam" id="PF08819">
    <property type="entry name" value="DUF1802"/>
    <property type="match status" value="1"/>
</dbReference>
<keyword evidence="2" id="KW-1185">Reference proteome</keyword>
<accession>D2R2X0</accession>